<dbReference type="eggNOG" id="KOG4522">
    <property type="taxonomic scope" value="Eukaryota"/>
</dbReference>
<evidence type="ECO:0000256" key="4">
    <source>
        <dbReference type="ARBA" id="ARBA00023015"/>
    </source>
</evidence>
<evidence type="ECO:0000256" key="8">
    <source>
        <dbReference type="SAM" id="MobiDB-lite"/>
    </source>
</evidence>
<name>G8C0Q5_TETPH</name>
<keyword evidence="11" id="KW-1185">Reference proteome</keyword>
<evidence type="ECO:0000313" key="10">
    <source>
        <dbReference type="EMBL" id="CCE65770.1"/>
    </source>
</evidence>
<dbReference type="Pfam" id="PF09497">
    <property type="entry name" value="Med12"/>
    <property type="match status" value="1"/>
</dbReference>
<dbReference type="GO" id="GO:0000122">
    <property type="term" value="P:negative regulation of transcription by RNA polymerase II"/>
    <property type="evidence" value="ECO:0007669"/>
    <property type="project" value="EnsemblFungi"/>
</dbReference>
<protein>
    <recommendedName>
        <fullName evidence="3">Mediator of RNA polymerase II transcription subunit 12</fullName>
    </recommendedName>
    <alternativeName>
        <fullName evidence="7">Mediator complex subunit 12</fullName>
    </alternativeName>
</protein>
<dbReference type="GO" id="GO:0016592">
    <property type="term" value="C:mediator complex"/>
    <property type="evidence" value="ECO:0007669"/>
    <property type="project" value="EnsemblFungi"/>
</dbReference>
<dbReference type="GO" id="GO:0003713">
    <property type="term" value="F:transcription coactivator activity"/>
    <property type="evidence" value="ECO:0007669"/>
    <property type="project" value="EnsemblFungi"/>
</dbReference>
<keyword evidence="4" id="KW-0805">Transcription regulation</keyword>
<feature type="compositionally biased region" description="Low complexity" evidence="8">
    <location>
        <begin position="1290"/>
        <end position="1309"/>
    </location>
</feature>
<dbReference type="OMA" id="EFIVYHQ"/>
<feature type="domain" description="Mediator complex subunit Med12" evidence="9">
    <location>
        <begin position="119"/>
        <end position="182"/>
    </location>
</feature>
<reference evidence="10 11" key="1">
    <citation type="journal article" date="2011" name="Proc. Natl. Acad. Sci. U.S.A.">
        <title>Evolutionary erosion of yeast sex chromosomes by mating-type switching accidents.</title>
        <authorList>
            <person name="Gordon J.L."/>
            <person name="Armisen D."/>
            <person name="Proux-Wera E."/>
            <person name="Oheigeartaigh S.S."/>
            <person name="Byrne K.P."/>
            <person name="Wolfe K.H."/>
        </authorList>
    </citation>
    <scope>NUCLEOTIDE SEQUENCE [LARGE SCALE GENOMIC DNA]</scope>
    <source>
        <strain evidence="11">ATCC 24235 / CBS 4417 / NBRC 1672 / NRRL Y-8282 / UCD 70-5</strain>
    </source>
</reference>
<dbReference type="InterPro" id="IPR019035">
    <property type="entry name" value="Mediator_Med12"/>
</dbReference>
<evidence type="ECO:0000313" key="11">
    <source>
        <dbReference type="Proteomes" id="UP000005666"/>
    </source>
</evidence>
<dbReference type="KEGG" id="tpf:TPHA_0M01950"/>
<dbReference type="PANTHER" id="PTHR46567:SF1">
    <property type="entry name" value="MEDIATOR OF RNA POLYMERASE II TRANSCRIPTION SUBUNIT 12"/>
    <property type="match status" value="1"/>
</dbReference>
<sequence length="1426" mass="167479">MNPAKYVLIPPDELHPLVEDNDGKFKNSYPDFEPWVHTRQDDEIMLHFVAKGYYSSSKVNFESISARSSMQESLPKLADELANQFSDIIKIRELEINKISSEAETYNSDTRFSILSGPGFSLPSRMTLSDQRKDQWLNDLSSPYVSLTQMSKFLPHGLKRRGLLEQCCLRKVPIIKAIWLLKCCYSMEWTQLKLKSKDNKDHKDDKEINSQLLKEWTENFIYILEKMLLDMANYYNDPEKLKNWKSGIQYYLKLLGNCYRLELIDKQIFLYWLVEFVGKVENLEYFPLTFHILTIFWQDITTVAENDALMKPLFLVTKITDILLHKYVTISQSRSMISDEKYIINDIKKNNKIKESFLLMIRNLICDLFQNQLLEIFLFPSAKWEIYKPYLYEITNYLGNSEDIHNEAKKKLELISYRNESLKINSTLRSSNVNADELTSVENKNVDLHHVKLNCIDTVLAQALDDNSIDFDWASYVDREITQLSQVVQLVLWAISPSKRKHYEAHQIVARIILLIINSLANLREYVIEDIIWSVVFQIPKLSDEERTLFISLPDLYRLLNTLVNYGIVKVPTYIRKLISSGILYLTSSDDKFFHCTVLINLKISPLMKNQYNMVLRNVMEYDSHYFEDYNFDTINNQVEILRPELMSGESFDYDTLTYNTKTLLGEKILSSICGEELIMVNKQILLKNFDILCVKLDTFHLFYKWVEYIVYHQLIDNTETLEILCDILLRYSKLFSQYINDHILFTKTLILIYTKIVKVNDNVAYSVSSLMPFWKFFMKSFPYAIKYDENLRNELGAIYEEEKLKADKLCKDRFLLKSINEALHGNIANSTGSTFNFPEVFQTNLRTFLSENIDNATRKNSRYMMMLLMNVNRRDYNKFIAVYLKRKTFKIEDLIYLISYKLLTFEQIQNTLTMDFVLTVLSYNHSESSRYNEHIQFYAISKASYISSNFKSIIHSTMKKIDELYEFFLDILVEFGTYSKHLENTIEAIVQFLKDEKCSHYDLIIDLINYGVENKDKDDTQEIVLNESNNLYEFLDFTNLWIFQGYTKYLLQKYLLESNDFERTREFLFETVLASRYSCLCSRLFWAISDPEIMKAVITIFEERFFKNCLDDSEEYNVMWEVIIEIITSLSQQLKVNNNRTSSQSIGVANTRSPSLNNIDFISKNYNTDSWDLNSEDTAEVSSFSIYIESFDAIISHFAKMDKDKLLGMRCKLDSFLKISILNQISIFNFVTKLIKKNEVKYLNDLLENIFTLFHKISFDLSLELMLYEILSSLKSYCIFFATTENSKNKNQNSQSNTNSGSSNISISKAPDKKNNAFVIPSILMELSPFKVSSFTRKERVDEIDDNISLGINTVDTTRENTNRKKSPNNFFFYDKVQNTYLCKFYDEPYHCINNYQSEATSDSFNNSCLNLSFFDAVYERKNPK</sequence>
<dbReference type="STRING" id="1071381.G8C0Q5"/>
<evidence type="ECO:0000259" key="9">
    <source>
        <dbReference type="SMART" id="SM01281"/>
    </source>
</evidence>
<keyword evidence="6" id="KW-0539">Nucleus</keyword>
<evidence type="ECO:0000256" key="3">
    <source>
        <dbReference type="ARBA" id="ARBA00019622"/>
    </source>
</evidence>
<evidence type="ECO:0000256" key="2">
    <source>
        <dbReference type="ARBA" id="ARBA00010289"/>
    </source>
</evidence>
<dbReference type="RefSeq" id="XP_003688204.1">
    <property type="nucleotide sequence ID" value="XM_003688156.1"/>
</dbReference>
<dbReference type="EMBL" id="HE612868">
    <property type="protein sequence ID" value="CCE65770.1"/>
    <property type="molecule type" value="Genomic_DNA"/>
</dbReference>
<dbReference type="GeneID" id="11531839"/>
<evidence type="ECO:0000256" key="1">
    <source>
        <dbReference type="ARBA" id="ARBA00004123"/>
    </source>
</evidence>
<organism evidence="10 11">
    <name type="scientific">Tetrapisispora phaffii (strain ATCC 24235 / CBS 4417 / NBRC 1672 / NRRL Y-8282 / UCD 70-5)</name>
    <name type="common">Yeast</name>
    <name type="synonym">Fabospora phaffii</name>
    <dbReference type="NCBI Taxonomy" id="1071381"/>
    <lineage>
        <taxon>Eukaryota</taxon>
        <taxon>Fungi</taxon>
        <taxon>Dikarya</taxon>
        <taxon>Ascomycota</taxon>
        <taxon>Saccharomycotina</taxon>
        <taxon>Saccharomycetes</taxon>
        <taxon>Saccharomycetales</taxon>
        <taxon>Saccharomycetaceae</taxon>
        <taxon>Tetrapisispora</taxon>
    </lineage>
</organism>
<evidence type="ECO:0000256" key="5">
    <source>
        <dbReference type="ARBA" id="ARBA00023163"/>
    </source>
</evidence>
<accession>G8C0Q5</accession>
<dbReference type="Proteomes" id="UP000005666">
    <property type="component" value="Chromosome 13"/>
</dbReference>
<evidence type="ECO:0000256" key="6">
    <source>
        <dbReference type="ARBA" id="ARBA00023242"/>
    </source>
</evidence>
<dbReference type="GO" id="GO:0045944">
    <property type="term" value="P:positive regulation of transcription by RNA polymerase II"/>
    <property type="evidence" value="ECO:0007669"/>
    <property type="project" value="EnsemblFungi"/>
</dbReference>
<feature type="region of interest" description="Disordered" evidence="8">
    <location>
        <begin position="1289"/>
        <end position="1309"/>
    </location>
</feature>
<dbReference type="HOGENOM" id="CLU_256280_0_0_1"/>
<comment type="subcellular location">
    <subcellularLocation>
        <location evidence="1">Nucleus</location>
    </subcellularLocation>
</comment>
<dbReference type="PANTHER" id="PTHR46567">
    <property type="entry name" value="MEDIATOR OF RNA POLYMERASE II TRANSCRIPTION SUBUNIT 12"/>
    <property type="match status" value="1"/>
</dbReference>
<gene>
    <name evidence="10" type="primary">TPHA0M01950</name>
    <name evidence="10" type="ordered locus">TPHA_0M01950</name>
</gene>
<proteinExistence type="inferred from homology"/>
<evidence type="ECO:0000256" key="7">
    <source>
        <dbReference type="ARBA" id="ARBA00032010"/>
    </source>
</evidence>
<dbReference type="SMART" id="SM01281">
    <property type="entry name" value="Med12"/>
    <property type="match status" value="1"/>
</dbReference>
<dbReference type="OrthoDB" id="20828at2759"/>
<dbReference type="GO" id="GO:0000411">
    <property type="term" value="P:positive regulation of transcription by galactose"/>
    <property type="evidence" value="ECO:0007669"/>
    <property type="project" value="EnsemblFungi"/>
</dbReference>
<comment type="similarity">
    <text evidence="2">Belongs to the Mediator complex subunit 12 family.</text>
</comment>
<dbReference type="GO" id="GO:1990508">
    <property type="term" value="C:CKM complex"/>
    <property type="evidence" value="ECO:0007669"/>
    <property type="project" value="EnsemblFungi"/>
</dbReference>
<keyword evidence="5" id="KW-0804">Transcription</keyword>